<evidence type="ECO:0000256" key="6">
    <source>
        <dbReference type="RuleBase" id="RU364048"/>
    </source>
</evidence>
<name>A0A7W7QZC8_KITKI</name>
<sequence length="457" mass="50087">MRDQTMLTQHSHRTSHLLTGGYRPVSAELTVHDLQTIGQLPTQLNGTLLRIGANPLGPYDPALDHAFAGEAMVHGLRLREGRVEWYRNRWIRTDRVAHALGELPTPGPRYGLSDNVNANLVQHAGRTLALGDGGALPVHLNDELATLARIDFDGTLPAGFAAHPISDPLTGELHAITYDHRQSHLTHLTVDALGRVGRAEPITVKGTPMVHAFSLTDRHAIIYDLPVTFDLRAAAAGSRVPYTWDENHGARLGLLPRDGGDADVLWMEIDPCYVFHAVNAFEQGTQTVIDVIRHERVFDQDPLHPSESTPTLWRWTVDRLSGTVHEQQLDRRVQEFPRIDERYTGSPYRFAFTVGLRPGEGAALAGPALLRHDLSAGRTEVHQLKAGREAGETVFVPRGACAPEGDGWLLTVAHNTATDRGELIVIDTADFTGPPVATVPLPARVPHGFHTHWAPAA</sequence>
<proteinExistence type="inferred from homology"/>
<keyword evidence="8" id="KW-1185">Reference proteome</keyword>
<evidence type="ECO:0000256" key="1">
    <source>
        <dbReference type="ARBA" id="ARBA00006787"/>
    </source>
</evidence>
<evidence type="ECO:0000256" key="4">
    <source>
        <dbReference type="ARBA" id="ARBA00023004"/>
    </source>
</evidence>
<dbReference type="InterPro" id="IPR004294">
    <property type="entry name" value="Carotenoid_Oase"/>
</dbReference>
<gene>
    <name evidence="7" type="ORF">FHR34_001457</name>
</gene>
<protein>
    <recommendedName>
        <fullName evidence="6">Dioxygenase</fullName>
        <ecNumber evidence="6">1.13.11.-</ecNumber>
    </recommendedName>
</protein>
<evidence type="ECO:0000256" key="5">
    <source>
        <dbReference type="PIRSR" id="PIRSR604294-1"/>
    </source>
</evidence>
<comment type="caution">
    <text evidence="7">The sequence shown here is derived from an EMBL/GenBank/DDBJ whole genome shotgun (WGS) entry which is preliminary data.</text>
</comment>
<dbReference type="EMBL" id="JACHJV010000001">
    <property type="protein sequence ID" value="MBB4922464.1"/>
    <property type="molecule type" value="Genomic_DNA"/>
</dbReference>
<keyword evidence="3 6" id="KW-0560">Oxidoreductase</keyword>
<feature type="binding site" evidence="5">
    <location>
        <position position="211"/>
    </location>
    <ligand>
        <name>Fe cation</name>
        <dbReference type="ChEBI" id="CHEBI:24875"/>
        <note>catalytic</note>
    </ligand>
</feature>
<keyword evidence="6 7" id="KW-0223">Dioxygenase</keyword>
<dbReference type="EC" id="1.13.11.-" evidence="6"/>
<organism evidence="7 8">
    <name type="scientific">Kitasatospora kifunensis</name>
    <name type="common">Streptomyces kifunensis</name>
    <dbReference type="NCBI Taxonomy" id="58351"/>
    <lineage>
        <taxon>Bacteria</taxon>
        <taxon>Bacillati</taxon>
        <taxon>Actinomycetota</taxon>
        <taxon>Actinomycetes</taxon>
        <taxon>Kitasatosporales</taxon>
        <taxon>Streptomycetaceae</taxon>
        <taxon>Kitasatospora</taxon>
    </lineage>
</organism>
<accession>A0A7W7QZC8</accession>
<keyword evidence="2 5" id="KW-0479">Metal-binding</keyword>
<dbReference type="GO" id="GO:0010436">
    <property type="term" value="F:carotenoid dioxygenase activity"/>
    <property type="evidence" value="ECO:0007669"/>
    <property type="project" value="TreeGrafter"/>
</dbReference>
<evidence type="ECO:0000256" key="3">
    <source>
        <dbReference type="ARBA" id="ARBA00023002"/>
    </source>
</evidence>
<dbReference type="GO" id="GO:0046872">
    <property type="term" value="F:metal ion binding"/>
    <property type="evidence" value="ECO:0007669"/>
    <property type="project" value="UniProtKB-KW"/>
</dbReference>
<dbReference type="AlphaFoldDB" id="A0A7W7QZC8"/>
<evidence type="ECO:0000313" key="7">
    <source>
        <dbReference type="EMBL" id="MBB4922464.1"/>
    </source>
</evidence>
<feature type="binding site" evidence="5">
    <location>
        <position position="163"/>
    </location>
    <ligand>
        <name>Fe cation</name>
        <dbReference type="ChEBI" id="CHEBI:24875"/>
        <note>catalytic</note>
    </ligand>
</feature>
<dbReference type="PANTHER" id="PTHR10543:SF89">
    <property type="entry name" value="CAROTENOID 9,10(9',10')-CLEAVAGE DIOXYGENASE 1"/>
    <property type="match status" value="1"/>
</dbReference>
<comment type="similarity">
    <text evidence="1 6">Belongs to the carotenoid oxygenase family.</text>
</comment>
<keyword evidence="4 5" id="KW-0408">Iron</keyword>
<dbReference type="RefSeq" id="WP_312897155.1">
    <property type="nucleotide sequence ID" value="NZ_JACHJV010000001.1"/>
</dbReference>
<dbReference type="PANTHER" id="PTHR10543">
    <property type="entry name" value="BETA-CAROTENE DIOXYGENASE"/>
    <property type="match status" value="1"/>
</dbReference>
<reference evidence="7 8" key="1">
    <citation type="submission" date="2020-08" db="EMBL/GenBank/DDBJ databases">
        <title>Sequencing the genomes of 1000 actinobacteria strains.</title>
        <authorList>
            <person name="Klenk H.-P."/>
        </authorList>
    </citation>
    <scope>NUCLEOTIDE SEQUENCE [LARGE SCALE GENOMIC DNA]</scope>
    <source>
        <strain evidence="7 8">DSM 41654</strain>
    </source>
</reference>
<dbReference type="Pfam" id="PF03055">
    <property type="entry name" value="RPE65"/>
    <property type="match status" value="1"/>
</dbReference>
<dbReference type="Proteomes" id="UP000540506">
    <property type="component" value="Unassembled WGS sequence"/>
</dbReference>
<feature type="binding site" evidence="5">
    <location>
        <position position="276"/>
    </location>
    <ligand>
        <name>Fe cation</name>
        <dbReference type="ChEBI" id="CHEBI:24875"/>
        <note>catalytic</note>
    </ligand>
</feature>
<evidence type="ECO:0000256" key="2">
    <source>
        <dbReference type="ARBA" id="ARBA00022723"/>
    </source>
</evidence>
<comment type="cofactor">
    <cofactor evidence="5 6">
        <name>Fe(2+)</name>
        <dbReference type="ChEBI" id="CHEBI:29033"/>
    </cofactor>
    <text evidence="5 6">Binds 1 Fe(2+) ion per subunit.</text>
</comment>
<dbReference type="GO" id="GO:0016121">
    <property type="term" value="P:carotene catabolic process"/>
    <property type="evidence" value="ECO:0007669"/>
    <property type="project" value="TreeGrafter"/>
</dbReference>
<feature type="binding site" evidence="5">
    <location>
        <position position="450"/>
    </location>
    <ligand>
        <name>Fe cation</name>
        <dbReference type="ChEBI" id="CHEBI:24875"/>
        <note>catalytic</note>
    </ligand>
</feature>
<evidence type="ECO:0000313" key="8">
    <source>
        <dbReference type="Proteomes" id="UP000540506"/>
    </source>
</evidence>